<gene>
    <name evidence="1" type="ORF">L1987_18612</name>
</gene>
<dbReference type="EMBL" id="CM042023">
    <property type="protein sequence ID" value="KAI3813877.1"/>
    <property type="molecule type" value="Genomic_DNA"/>
</dbReference>
<organism evidence="1 2">
    <name type="scientific">Smallanthus sonchifolius</name>
    <dbReference type="NCBI Taxonomy" id="185202"/>
    <lineage>
        <taxon>Eukaryota</taxon>
        <taxon>Viridiplantae</taxon>
        <taxon>Streptophyta</taxon>
        <taxon>Embryophyta</taxon>
        <taxon>Tracheophyta</taxon>
        <taxon>Spermatophyta</taxon>
        <taxon>Magnoliopsida</taxon>
        <taxon>eudicotyledons</taxon>
        <taxon>Gunneridae</taxon>
        <taxon>Pentapetalae</taxon>
        <taxon>asterids</taxon>
        <taxon>campanulids</taxon>
        <taxon>Asterales</taxon>
        <taxon>Asteraceae</taxon>
        <taxon>Asteroideae</taxon>
        <taxon>Heliantheae alliance</taxon>
        <taxon>Millerieae</taxon>
        <taxon>Smallanthus</taxon>
    </lineage>
</organism>
<comment type="caution">
    <text evidence="1">The sequence shown here is derived from an EMBL/GenBank/DDBJ whole genome shotgun (WGS) entry which is preliminary data.</text>
</comment>
<protein>
    <submittedName>
        <fullName evidence="1">Uncharacterized protein</fullName>
    </submittedName>
</protein>
<keyword evidence="2" id="KW-1185">Reference proteome</keyword>
<accession>A0ACB9J0K2</accession>
<name>A0ACB9J0K2_9ASTR</name>
<sequence>MKATRPNEMKSQSPRVKPSDGDWNPRRTVNNLSYIDSGCSRHTTGDISPLYDLQNFNGGYVSFAGGKGGKISMKGTMVNGSLSFNDLSNVSELNQNMLSVSQICDKDYSSKNETAALIKNFNILVENQRDVKVKDIRCDNGTEFKNAVLSQFCTEKGIARQYSVARTPQPNDVAERKNRTLIEAARTMISESKQPLFFWAEAVNTVCYVLNQVLLNKRLQMNPYEILYNENPRFNDEDDGPYTGPMLTVDPPEVLRPQSTTTSSSSSSPEHIPEVTNVSEGSQETVKDSTSMVNEGTSIPDTTDASKFQEPIPNESVVEKSISDNNDEPNEEIQDNLTNLTAIVQVPETPSHRINKDHAVRQHHWLINCRCQD</sequence>
<evidence type="ECO:0000313" key="1">
    <source>
        <dbReference type="EMBL" id="KAI3813877.1"/>
    </source>
</evidence>
<reference evidence="1 2" key="2">
    <citation type="journal article" date="2022" name="Mol. Ecol. Resour.">
        <title>The genomes of chicory, endive, great burdock and yacon provide insights into Asteraceae paleo-polyploidization history and plant inulin production.</title>
        <authorList>
            <person name="Fan W."/>
            <person name="Wang S."/>
            <person name="Wang H."/>
            <person name="Wang A."/>
            <person name="Jiang F."/>
            <person name="Liu H."/>
            <person name="Zhao H."/>
            <person name="Xu D."/>
            <person name="Zhang Y."/>
        </authorList>
    </citation>
    <scope>NUCLEOTIDE SEQUENCE [LARGE SCALE GENOMIC DNA]</scope>
    <source>
        <strain evidence="2">cv. Yunnan</strain>
        <tissue evidence="1">Leaves</tissue>
    </source>
</reference>
<evidence type="ECO:0000313" key="2">
    <source>
        <dbReference type="Proteomes" id="UP001056120"/>
    </source>
</evidence>
<proteinExistence type="predicted"/>
<dbReference type="Proteomes" id="UP001056120">
    <property type="component" value="Linkage Group LG06"/>
</dbReference>
<reference evidence="2" key="1">
    <citation type="journal article" date="2022" name="Mol. Ecol. Resour.">
        <title>The genomes of chicory, endive, great burdock and yacon provide insights into Asteraceae palaeo-polyploidization history and plant inulin production.</title>
        <authorList>
            <person name="Fan W."/>
            <person name="Wang S."/>
            <person name="Wang H."/>
            <person name="Wang A."/>
            <person name="Jiang F."/>
            <person name="Liu H."/>
            <person name="Zhao H."/>
            <person name="Xu D."/>
            <person name="Zhang Y."/>
        </authorList>
    </citation>
    <scope>NUCLEOTIDE SEQUENCE [LARGE SCALE GENOMIC DNA]</scope>
    <source>
        <strain evidence="2">cv. Yunnan</strain>
    </source>
</reference>